<name>A0A9J7L645_BRAFL</name>
<feature type="region of interest" description="Disordered" evidence="1">
    <location>
        <begin position="1"/>
        <end position="144"/>
    </location>
</feature>
<proteinExistence type="predicted"/>
<feature type="compositionally biased region" description="Basic and acidic residues" evidence="1">
    <location>
        <begin position="114"/>
        <end position="125"/>
    </location>
</feature>
<organism evidence="2 3">
    <name type="scientific">Branchiostoma floridae</name>
    <name type="common">Florida lancelet</name>
    <name type="synonym">Amphioxus</name>
    <dbReference type="NCBI Taxonomy" id="7739"/>
    <lineage>
        <taxon>Eukaryota</taxon>
        <taxon>Metazoa</taxon>
        <taxon>Chordata</taxon>
        <taxon>Cephalochordata</taxon>
        <taxon>Leptocardii</taxon>
        <taxon>Amphioxiformes</taxon>
        <taxon>Branchiostomatidae</taxon>
        <taxon>Branchiostoma</taxon>
    </lineage>
</organism>
<evidence type="ECO:0000313" key="3">
    <source>
        <dbReference type="RefSeq" id="XP_035675929.1"/>
    </source>
</evidence>
<evidence type="ECO:0000313" key="2">
    <source>
        <dbReference type="Proteomes" id="UP000001554"/>
    </source>
</evidence>
<feature type="compositionally biased region" description="Basic and acidic residues" evidence="1">
    <location>
        <begin position="52"/>
        <end position="62"/>
    </location>
</feature>
<sequence length="179" mass="19518">MWPGGRKRRPPNDGGHQDAKRTRREVLRELDLENIDWDVDVQEGETVEQSEDEVRWSQDKSEGPWLTPVQAGASRDSAPPPEEQRSQTHSRPSTAPAAVAAAPQHPDPPALSRRPADNASRHPDPTHPSGQPAAATPLTGRLGQFCSHLPHTYKASHQCFSSHDFPQPGPPGLSYSGLG</sequence>
<keyword evidence="2" id="KW-1185">Reference proteome</keyword>
<feature type="compositionally biased region" description="Acidic residues" evidence="1">
    <location>
        <begin position="32"/>
        <end position="51"/>
    </location>
</feature>
<dbReference type="GeneID" id="118415426"/>
<evidence type="ECO:0000256" key="1">
    <source>
        <dbReference type="SAM" id="MobiDB-lite"/>
    </source>
</evidence>
<feature type="compositionally biased region" description="Low complexity" evidence="1">
    <location>
        <begin position="92"/>
        <end position="104"/>
    </location>
</feature>
<accession>A0A9J7L645</accession>
<dbReference type="KEGG" id="bfo:118415426"/>
<feature type="compositionally biased region" description="Basic and acidic residues" evidence="1">
    <location>
        <begin position="15"/>
        <end position="31"/>
    </location>
</feature>
<dbReference type="RefSeq" id="XP_035675929.1">
    <property type="nucleotide sequence ID" value="XM_035820036.1"/>
</dbReference>
<protein>
    <submittedName>
        <fullName evidence="3">Uncharacterized protein LOC118415426</fullName>
    </submittedName>
</protein>
<dbReference type="Proteomes" id="UP000001554">
    <property type="component" value="Chromosome 5"/>
</dbReference>
<gene>
    <name evidence="3" type="primary">LOC118415426</name>
</gene>
<reference evidence="3" key="2">
    <citation type="submission" date="2025-08" db="UniProtKB">
        <authorList>
            <consortium name="RefSeq"/>
        </authorList>
    </citation>
    <scope>IDENTIFICATION</scope>
    <source>
        <strain evidence="3">S238N-H82</strain>
        <tissue evidence="3">Testes</tissue>
    </source>
</reference>
<dbReference type="AlphaFoldDB" id="A0A9J7L645"/>
<reference evidence="2" key="1">
    <citation type="journal article" date="2020" name="Nat. Ecol. Evol.">
        <title>Deeply conserved synteny resolves early events in vertebrate evolution.</title>
        <authorList>
            <person name="Simakov O."/>
            <person name="Marletaz F."/>
            <person name="Yue J.X."/>
            <person name="O'Connell B."/>
            <person name="Jenkins J."/>
            <person name="Brandt A."/>
            <person name="Calef R."/>
            <person name="Tung C.H."/>
            <person name="Huang T.K."/>
            <person name="Schmutz J."/>
            <person name="Satoh N."/>
            <person name="Yu J.K."/>
            <person name="Putnam N.H."/>
            <person name="Green R.E."/>
            <person name="Rokhsar D.S."/>
        </authorList>
    </citation>
    <scope>NUCLEOTIDE SEQUENCE [LARGE SCALE GENOMIC DNA]</scope>
    <source>
        <strain evidence="2">S238N-H82</strain>
    </source>
</reference>